<dbReference type="Pfam" id="PF16868">
    <property type="entry name" value="NMT1_3"/>
    <property type="match status" value="1"/>
</dbReference>
<gene>
    <name evidence="1" type="ORF">F4561_000512</name>
</gene>
<keyword evidence="2" id="KW-1185">Reference proteome</keyword>
<evidence type="ECO:0008006" key="3">
    <source>
        <dbReference type="Google" id="ProtNLM"/>
    </source>
</evidence>
<dbReference type="EMBL" id="JACHJT010000001">
    <property type="protein sequence ID" value="MBB4929692.1"/>
    <property type="molecule type" value="Genomic_DNA"/>
</dbReference>
<protein>
    <recommendedName>
        <fullName evidence="3">TAXI family TRAP transporter solute-binding subunit</fullName>
    </recommendedName>
</protein>
<proteinExistence type="predicted"/>
<reference evidence="1 2" key="1">
    <citation type="submission" date="2020-08" db="EMBL/GenBank/DDBJ databases">
        <title>Sequencing the genomes of 1000 actinobacteria strains.</title>
        <authorList>
            <person name="Klenk H.-P."/>
        </authorList>
    </citation>
    <scope>NUCLEOTIDE SEQUENCE [LARGE SCALE GENOMIC DNA]</scope>
    <source>
        <strain evidence="1 2">DSM 102030</strain>
    </source>
</reference>
<dbReference type="InterPro" id="IPR011852">
    <property type="entry name" value="TRAP_TAXI"/>
</dbReference>
<name>A0A7W7RCY2_9ACTN</name>
<organism evidence="1 2">
    <name type="scientific">Lipingzhangella halophila</name>
    <dbReference type="NCBI Taxonomy" id="1783352"/>
    <lineage>
        <taxon>Bacteria</taxon>
        <taxon>Bacillati</taxon>
        <taxon>Actinomycetota</taxon>
        <taxon>Actinomycetes</taxon>
        <taxon>Streptosporangiales</taxon>
        <taxon>Nocardiopsidaceae</taxon>
        <taxon>Lipingzhangella</taxon>
    </lineage>
</organism>
<accession>A0A7W7RCY2</accession>
<dbReference type="SUPFAM" id="SSF53850">
    <property type="entry name" value="Periplasmic binding protein-like II"/>
    <property type="match status" value="1"/>
</dbReference>
<comment type="caution">
    <text evidence="1">The sequence shown here is derived from an EMBL/GenBank/DDBJ whole genome shotgun (WGS) entry which is preliminary data.</text>
</comment>
<dbReference type="RefSeq" id="WP_184574369.1">
    <property type="nucleotide sequence ID" value="NZ_JACHJT010000001.1"/>
</dbReference>
<evidence type="ECO:0000313" key="2">
    <source>
        <dbReference type="Proteomes" id="UP000523007"/>
    </source>
</evidence>
<dbReference type="Gene3D" id="3.40.190.10">
    <property type="entry name" value="Periplasmic binding protein-like II"/>
    <property type="match status" value="2"/>
</dbReference>
<dbReference type="Proteomes" id="UP000523007">
    <property type="component" value="Unassembled WGS sequence"/>
</dbReference>
<dbReference type="AlphaFoldDB" id="A0A7W7RCY2"/>
<dbReference type="PANTHER" id="PTHR42941">
    <property type="entry name" value="SLL1037 PROTEIN"/>
    <property type="match status" value="1"/>
</dbReference>
<sequence>MQRPRIVRGTWAFAAGTLAVALGAALWTGWARSPEPLPPLTIVTGGPGGVYHVYGAGLADVVLPDSGTAVSTGASVENVQLVDSGAADVGFALTDVAALAVEGRPPFEEPVSLAALARVYDNRTHLLVRSDLPVKEVSGLEGYRVGVGDVGSGTELIADRVLELAGLDSHEDIARENQSIGESTRALGAGRLDAVFWSGGLPTEAVTELAESASVRLVDLADYVEPLRREHGDFFTEQSIPAGTYPDVPPVRTIGVPNLLVVADDMPDEVAEEFTRSLFAAREELVEAHPVALHLNPRVAIATHSVPLHPGAARYYRSQKEAYADD</sequence>
<dbReference type="PANTHER" id="PTHR42941:SF1">
    <property type="entry name" value="SLL1037 PROTEIN"/>
    <property type="match status" value="1"/>
</dbReference>
<dbReference type="NCBIfam" id="TIGR02122">
    <property type="entry name" value="TRAP_TAXI"/>
    <property type="match status" value="1"/>
</dbReference>
<evidence type="ECO:0000313" key="1">
    <source>
        <dbReference type="EMBL" id="MBB4929692.1"/>
    </source>
</evidence>
<dbReference type="CDD" id="cd13569">
    <property type="entry name" value="PBP2_TAXI_TRAP_like_1"/>
    <property type="match status" value="1"/>
</dbReference>